<accession>A0ABN9LJC1</accession>
<evidence type="ECO:0000313" key="3">
    <source>
        <dbReference type="Proteomes" id="UP001176940"/>
    </source>
</evidence>
<dbReference type="EMBL" id="CAUEEQ010021111">
    <property type="protein sequence ID" value="CAJ0943412.1"/>
    <property type="molecule type" value="Genomic_DNA"/>
</dbReference>
<comment type="caution">
    <text evidence="2">The sequence shown here is derived from an EMBL/GenBank/DDBJ whole genome shotgun (WGS) entry which is preliminary data.</text>
</comment>
<keyword evidence="3" id="KW-1185">Reference proteome</keyword>
<gene>
    <name evidence="2" type="ORF">RIMI_LOCUS9960016</name>
</gene>
<evidence type="ECO:0000259" key="1">
    <source>
        <dbReference type="SMART" id="SM00694"/>
    </source>
</evidence>
<name>A0ABN9LJC1_9NEOB</name>
<dbReference type="Proteomes" id="UP001176940">
    <property type="component" value="Unassembled WGS sequence"/>
</dbReference>
<organism evidence="2 3">
    <name type="scientific">Ranitomeya imitator</name>
    <name type="common">mimic poison frog</name>
    <dbReference type="NCBI Taxonomy" id="111125"/>
    <lineage>
        <taxon>Eukaryota</taxon>
        <taxon>Metazoa</taxon>
        <taxon>Chordata</taxon>
        <taxon>Craniata</taxon>
        <taxon>Vertebrata</taxon>
        <taxon>Euteleostomi</taxon>
        <taxon>Amphibia</taxon>
        <taxon>Batrachia</taxon>
        <taxon>Anura</taxon>
        <taxon>Neobatrachia</taxon>
        <taxon>Hyloidea</taxon>
        <taxon>Dendrobatidae</taxon>
        <taxon>Dendrobatinae</taxon>
        <taxon>Ranitomeya</taxon>
    </lineage>
</organism>
<reference evidence="2" key="1">
    <citation type="submission" date="2023-07" db="EMBL/GenBank/DDBJ databases">
        <authorList>
            <person name="Stuckert A."/>
        </authorList>
    </citation>
    <scope>NUCLEOTIDE SEQUENCE</scope>
</reference>
<protein>
    <recommendedName>
        <fullName evidence="1">Peroxin/Ferlin domain-containing protein</fullName>
    </recommendedName>
</protein>
<proteinExistence type="predicted"/>
<sequence length="191" mass="22685">MSFLNTGDQNCAQYSKCGRTSDLYKGRGDILQDDCRARFLETELPCGYDDLCIMFVCMACVHCGYDVLCIIFVCVWHVCTVGWEYGITIRPDRKPKSWVPTEKMYHTNRRKRWVRLRRRDPKQIEILRKHKPDESESEGWEYASLFGWRFHLKYRKTDSFRRRRWRRRMEPLEQTGAVAVFALEGALVRGG</sequence>
<feature type="domain" description="Peroxin/Ferlin" evidence="1">
    <location>
        <begin position="82"/>
        <end position="120"/>
    </location>
</feature>
<feature type="domain" description="Peroxin/Ferlin" evidence="1">
    <location>
        <begin position="139"/>
        <end position="172"/>
    </location>
</feature>
<dbReference type="InterPro" id="IPR006614">
    <property type="entry name" value="Peroxin/Ferlin"/>
</dbReference>
<evidence type="ECO:0000313" key="2">
    <source>
        <dbReference type="EMBL" id="CAJ0943412.1"/>
    </source>
</evidence>
<dbReference type="SMART" id="SM00694">
    <property type="entry name" value="DysFC"/>
    <property type="match status" value="2"/>
</dbReference>